<evidence type="ECO:0000313" key="2">
    <source>
        <dbReference type="Proteomes" id="UP000315389"/>
    </source>
</evidence>
<dbReference type="EMBL" id="VFOS01000001">
    <property type="protein sequence ID" value="TQL64528.1"/>
    <property type="molecule type" value="Genomic_DNA"/>
</dbReference>
<dbReference type="InterPro" id="IPR043758">
    <property type="entry name" value="DUF5703"/>
</dbReference>
<sequence>MRTHTPREYEYRVLTITPDTSRNDARAMLTHEAEYGKWELARTRKYFGGMRKVWLRRRVMRISSTLE</sequence>
<proteinExistence type="predicted"/>
<accession>A0A542ZVY3</accession>
<keyword evidence="2" id="KW-1185">Reference proteome</keyword>
<dbReference type="AlphaFoldDB" id="A0A542ZVY3"/>
<dbReference type="Pfam" id="PF18963">
    <property type="entry name" value="DUF5703"/>
    <property type="match status" value="1"/>
</dbReference>
<reference evidence="1 2" key="1">
    <citation type="submission" date="2019-06" db="EMBL/GenBank/DDBJ databases">
        <title>Sequencing the genomes of 1000 actinobacteria strains.</title>
        <authorList>
            <person name="Klenk H.-P."/>
        </authorList>
    </citation>
    <scope>NUCLEOTIDE SEQUENCE [LARGE SCALE GENOMIC DNA]</scope>
    <source>
        <strain evidence="1 2">DSM 4813</strain>
    </source>
</reference>
<dbReference type="Proteomes" id="UP000315389">
    <property type="component" value="Unassembled WGS sequence"/>
</dbReference>
<name>A0A542ZVY3_RARFA</name>
<dbReference type="RefSeq" id="WP_142119537.1">
    <property type="nucleotide sequence ID" value="NZ_BAAASV010000007.1"/>
</dbReference>
<gene>
    <name evidence="1" type="ORF">FB461_1033</name>
</gene>
<protein>
    <submittedName>
        <fullName evidence="1">Uncharacterized protein</fullName>
    </submittedName>
</protein>
<organism evidence="1 2">
    <name type="scientific">Rarobacter faecitabidus</name>
    <dbReference type="NCBI Taxonomy" id="13243"/>
    <lineage>
        <taxon>Bacteria</taxon>
        <taxon>Bacillati</taxon>
        <taxon>Actinomycetota</taxon>
        <taxon>Actinomycetes</taxon>
        <taxon>Micrococcales</taxon>
        <taxon>Rarobacteraceae</taxon>
        <taxon>Rarobacter</taxon>
    </lineage>
</organism>
<comment type="caution">
    <text evidence="1">The sequence shown here is derived from an EMBL/GenBank/DDBJ whole genome shotgun (WGS) entry which is preliminary data.</text>
</comment>
<evidence type="ECO:0000313" key="1">
    <source>
        <dbReference type="EMBL" id="TQL64528.1"/>
    </source>
</evidence>
<dbReference type="OrthoDB" id="3481802at2"/>